<reference evidence="9 10" key="1">
    <citation type="submission" date="2019-12" db="EMBL/GenBank/DDBJ databases">
        <title>Genomic-based taxomic classification of the family Erythrobacteraceae.</title>
        <authorList>
            <person name="Xu L."/>
        </authorList>
    </citation>
    <scope>NUCLEOTIDE SEQUENCE [LARGE SCALE GENOMIC DNA]</scope>
    <source>
        <strain evidence="9 10">SW-109</strain>
    </source>
</reference>
<evidence type="ECO:0000256" key="6">
    <source>
        <dbReference type="PIRSR" id="PIRSR602081-2"/>
    </source>
</evidence>
<keyword evidence="10" id="KW-1185">Reference proteome</keyword>
<dbReference type="InterPro" id="IPR036134">
    <property type="entry name" value="Crypto/Photolyase_FAD-like_sf"/>
</dbReference>
<dbReference type="EMBL" id="WTYP01000001">
    <property type="protein sequence ID" value="MXP46459.1"/>
    <property type="molecule type" value="Genomic_DNA"/>
</dbReference>
<dbReference type="InterPro" id="IPR014729">
    <property type="entry name" value="Rossmann-like_a/b/a_fold"/>
</dbReference>
<feature type="binding site" evidence="5">
    <location>
        <begin position="231"/>
        <end position="235"/>
    </location>
    <ligand>
        <name>FAD</name>
        <dbReference type="ChEBI" id="CHEBI:57692"/>
    </ligand>
</feature>
<protein>
    <submittedName>
        <fullName evidence="9">Deoxyribodipyrimidine photo-lyase</fullName>
    </submittedName>
</protein>
<dbReference type="GO" id="GO:0071949">
    <property type="term" value="F:FAD binding"/>
    <property type="evidence" value="ECO:0007669"/>
    <property type="project" value="TreeGrafter"/>
</dbReference>
<comment type="cofactor">
    <cofactor evidence="5">
        <name>FAD</name>
        <dbReference type="ChEBI" id="CHEBI:57692"/>
    </cofactor>
    <text evidence="5">Binds 1 FAD per subunit.</text>
</comment>
<feature type="domain" description="Photolyase/cryptochrome alpha/beta" evidence="8">
    <location>
        <begin position="3"/>
        <end position="126"/>
    </location>
</feature>
<dbReference type="Pfam" id="PF03441">
    <property type="entry name" value="FAD_binding_7"/>
    <property type="match status" value="1"/>
</dbReference>
<evidence type="ECO:0000313" key="9">
    <source>
        <dbReference type="EMBL" id="MXP46459.1"/>
    </source>
</evidence>
<dbReference type="GO" id="GO:0006950">
    <property type="term" value="P:response to stress"/>
    <property type="evidence" value="ECO:0007669"/>
    <property type="project" value="UniProtKB-ARBA"/>
</dbReference>
<dbReference type="InterPro" id="IPR018394">
    <property type="entry name" value="DNA_photolyase_1_CS_C"/>
</dbReference>
<name>A0A6I4UX32_9SPHN</name>
<proteinExistence type="inferred from homology"/>
<dbReference type="RefSeq" id="WP_160729689.1">
    <property type="nucleotide sequence ID" value="NZ_WTYP01000001.1"/>
</dbReference>
<dbReference type="Proteomes" id="UP000471435">
    <property type="component" value="Unassembled WGS sequence"/>
</dbReference>
<organism evidence="9 10">
    <name type="scientific">Pontixanthobacter luteolus</name>
    <dbReference type="NCBI Taxonomy" id="295089"/>
    <lineage>
        <taxon>Bacteria</taxon>
        <taxon>Pseudomonadati</taxon>
        <taxon>Pseudomonadota</taxon>
        <taxon>Alphaproteobacteria</taxon>
        <taxon>Sphingomonadales</taxon>
        <taxon>Erythrobacteraceae</taxon>
        <taxon>Pontixanthobacter</taxon>
    </lineage>
</organism>
<dbReference type="PROSITE" id="PS00394">
    <property type="entry name" value="DNA_PHOTOLYASES_1_1"/>
    <property type="match status" value="1"/>
</dbReference>
<evidence type="ECO:0000256" key="7">
    <source>
        <dbReference type="RuleBase" id="RU004182"/>
    </source>
</evidence>
<dbReference type="InterPro" id="IPR002081">
    <property type="entry name" value="Cryptochrome/DNA_photolyase_1"/>
</dbReference>
<dbReference type="PANTHER" id="PTHR11455">
    <property type="entry name" value="CRYPTOCHROME"/>
    <property type="match status" value="1"/>
</dbReference>
<comment type="similarity">
    <text evidence="7">Belongs to the DNA photolyase family.</text>
</comment>
<dbReference type="GO" id="GO:0006139">
    <property type="term" value="P:nucleobase-containing compound metabolic process"/>
    <property type="evidence" value="ECO:0007669"/>
    <property type="project" value="UniProtKB-ARBA"/>
</dbReference>
<accession>A0A6I4UX32</accession>
<keyword evidence="4 7" id="KW-0157">Chromophore</keyword>
<dbReference type="Pfam" id="PF00875">
    <property type="entry name" value="DNA_photolyase"/>
    <property type="match status" value="1"/>
</dbReference>
<dbReference type="PANTHER" id="PTHR11455:SF9">
    <property type="entry name" value="CRYPTOCHROME CIRCADIAN CLOCK 5 ISOFORM X1"/>
    <property type="match status" value="1"/>
</dbReference>
<dbReference type="SUPFAM" id="SSF52425">
    <property type="entry name" value="Cryptochrome/photolyase, N-terminal domain"/>
    <property type="match status" value="1"/>
</dbReference>
<feature type="site" description="Electron transfer via tryptophanyl radical" evidence="6">
    <location>
        <position position="297"/>
    </location>
</feature>
<keyword evidence="3 5" id="KW-0274">FAD</keyword>
<evidence type="ECO:0000256" key="2">
    <source>
        <dbReference type="ARBA" id="ARBA00022630"/>
    </source>
</evidence>
<evidence type="ECO:0000256" key="5">
    <source>
        <dbReference type="PIRSR" id="PIRSR602081-1"/>
    </source>
</evidence>
<dbReference type="SUPFAM" id="SSF48173">
    <property type="entry name" value="Cryptochrome/photolyase FAD-binding domain"/>
    <property type="match status" value="1"/>
</dbReference>
<evidence type="ECO:0000256" key="3">
    <source>
        <dbReference type="ARBA" id="ARBA00022827"/>
    </source>
</evidence>
<feature type="site" description="Electron transfer via tryptophanyl radical" evidence="6">
    <location>
        <position position="356"/>
    </location>
</feature>
<dbReference type="InterPro" id="IPR005101">
    <property type="entry name" value="Cryptochr/Photolyase_FAD-bd"/>
</dbReference>
<evidence type="ECO:0000313" key="10">
    <source>
        <dbReference type="Proteomes" id="UP000471435"/>
    </source>
</evidence>
<dbReference type="GO" id="GO:0003677">
    <property type="term" value="F:DNA binding"/>
    <property type="evidence" value="ECO:0007669"/>
    <property type="project" value="TreeGrafter"/>
</dbReference>
<keyword evidence="9" id="KW-0456">Lyase</keyword>
<feature type="binding site" evidence="5">
    <location>
        <begin position="369"/>
        <end position="371"/>
    </location>
    <ligand>
        <name>FAD</name>
        <dbReference type="ChEBI" id="CHEBI:57692"/>
    </ligand>
</feature>
<dbReference type="PRINTS" id="PR00147">
    <property type="entry name" value="DNAPHOTLYASE"/>
</dbReference>
<dbReference type="PROSITE" id="PS51645">
    <property type="entry name" value="PHR_CRY_ALPHA_BETA"/>
    <property type="match status" value="1"/>
</dbReference>
<dbReference type="Gene3D" id="3.40.50.620">
    <property type="entry name" value="HUPs"/>
    <property type="match status" value="1"/>
</dbReference>
<dbReference type="Gene3D" id="1.10.579.10">
    <property type="entry name" value="DNA Cyclobutane Dipyrimidine Photolyase, subunit A, domain 3"/>
    <property type="match status" value="1"/>
</dbReference>
<evidence type="ECO:0000259" key="8">
    <source>
        <dbReference type="PROSITE" id="PS51645"/>
    </source>
</evidence>
<keyword evidence="2 5" id="KW-0285">Flavoprotein</keyword>
<dbReference type="InterPro" id="IPR036155">
    <property type="entry name" value="Crypto/Photolyase_N_sf"/>
</dbReference>
<dbReference type="Gene3D" id="1.25.40.80">
    <property type="match status" value="1"/>
</dbReference>
<evidence type="ECO:0000256" key="4">
    <source>
        <dbReference type="ARBA" id="ARBA00022991"/>
    </source>
</evidence>
<gene>
    <name evidence="9" type="ORF">GRI43_03500</name>
</gene>
<evidence type="ECO:0000256" key="1">
    <source>
        <dbReference type="ARBA" id="ARBA00001932"/>
    </source>
</evidence>
<dbReference type="OrthoDB" id="9772484at2"/>
<dbReference type="AlphaFoldDB" id="A0A6I4UX32"/>
<feature type="site" description="Electron transfer via tryptophanyl radical" evidence="6">
    <location>
        <position position="379"/>
    </location>
</feature>
<dbReference type="GO" id="GO:0003904">
    <property type="term" value="F:deoxyribodipyrimidine photo-lyase activity"/>
    <property type="evidence" value="ECO:0007669"/>
    <property type="project" value="TreeGrafter"/>
</dbReference>
<dbReference type="InterPro" id="IPR006050">
    <property type="entry name" value="DNA_photolyase_N"/>
</dbReference>
<feature type="binding site" evidence="5">
    <location>
        <position position="219"/>
    </location>
    <ligand>
        <name>FAD</name>
        <dbReference type="ChEBI" id="CHEBI:57692"/>
    </ligand>
</feature>
<sequence>MTKPQIVWLRRDLRFSDQPALFAAAQAGPVIPVYVLDDDAAGDHAYGGASRWWLHHSLESLSRSFGARNSRVVLRRGDAVEQLVRIAEKTGAETVHANRHYEPWWRKAQGRLADRLDLQLHDGCYLFPAGHVTTGSGDPYKIYTPFSKAILQQMPPRDDLPEPETLHSPDKWPASDDLADWGLLPTRPDWSGGLDDFWTVGEDAAHERLEWWDDHVADYDEGRNLPSKDGSSRLSPHLHFGEISPVQIWHRFKDKRNQGWKTFEKELIWRDYAQNVICQFPAYPKESYRDGYDSGIWRNPNRGHLIQEDLEAWQQGQTGYPIVDAGMRQLWQTGWMHNRVRMITASFLVKHLLIEWTHGERWFWDCLVDADYGSNGVNWQWVSGTGVDSNMFVRIMAPLSQSDKFDAAGYIREYVPELADLPDAKIHDPEEHGCKPENYPSKIIGHKEARERALSAYREMKGD</sequence>
<comment type="caution">
    <text evidence="9">The sequence shown here is derived from an EMBL/GenBank/DDBJ whole genome shotgun (WGS) entry which is preliminary data.</text>
</comment>
<feature type="binding site" evidence="5">
    <location>
        <position position="263"/>
    </location>
    <ligand>
        <name>FAD</name>
        <dbReference type="ChEBI" id="CHEBI:57692"/>
    </ligand>
</feature>
<comment type="cofactor">
    <cofactor evidence="1">
        <name>(6R)-5,10-methylene-5,6,7,8-tetrahydrofolate</name>
        <dbReference type="ChEBI" id="CHEBI:15636"/>
    </cofactor>
</comment>